<name>A0A227KPM4_9BURK</name>
<keyword evidence="3 5" id="KW-0274">FAD</keyword>
<evidence type="ECO:0000313" key="8">
    <source>
        <dbReference type="Proteomes" id="UP000214610"/>
    </source>
</evidence>
<dbReference type="FunFam" id="3.90.700.10:FF:000007">
    <property type="entry name" value="NADH-dependent fumarate reductase"/>
    <property type="match status" value="1"/>
</dbReference>
<dbReference type="InterPro" id="IPR050315">
    <property type="entry name" value="FAD-oxidoreductase_2"/>
</dbReference>
<dbReference type="PANTHER" id="PTHR43400:SF7">
    <property type="entry name" value="FAD-DEPENDENT OXIDOREDUCTASE 2 FAD BINDING DOMAIN-CONTAINING PROTEIN"/>
    <property type="match status" value="1"/>
</dbReference>
<comment type="similarity">
    <text evidence="5">Belongs to the FAD-dependent oxidoreductase 2 family. FRD/SDH subfamily.</text>
</comment>
<dbReference type="GeneID" id="78362433"/>
<dbReference type="RefSeq" id="WP_084081557.1">
    <property type="nucleotide sequence ID" value="NZ_CAJTBZ010000016.1"/>
</dbReference>
<dbReference type="InterPro" id="IPR027477">
    <property type="entry name" value="Succ_DH/fumarate_Rdtase_cat_sf"/>
</dbReference>
<dbReference type="PRINTS" id="PR00368">
    <property type="entry name" value="FADPNR"/>
</dbReference>
<dbReference type="SUPFAM" id="SSF56425">
    <property type="entry name" value="Succinate dehydrogenase/fumarate reductase flavoprotein, catalytic domain"/>
    <property type="match status" value="1"/>
</dbReference>
<dbReference type="InterPro" id="IPR003953">
    <property type="entry name" value="FAD-dep_OxRdtase_2_FAD-bd"/>
</dbReference>
<evidence type="ECO:0000256" key="4">
    <source>
        <dbReference type="ARBA" id="ARBA00023002"/>
    </source>
</evidence>
<keyword evidence="2 5" id="KW-0285">Flavoprotein</keyword>
<dbReference type="Gene3D" id="3.50.50.60">
    <property type="entry name" value="FAD/NAD(P)-binding domain"/>
    <property type="match status" value="1"/>
</dbReference>
<gene>
    <name evidence="7" type="ORF">ADH67_03930</name>
</gene>
<organism evidence="7 8">
    <name type="scientific">Turicimonas muris</name>
    <dbReference type="NCBI Taxonomy" id="1796652"/>
    <lineage>
        <taxon>Bacteria</taxon>
        <taxon>Pseudomonadati</taxon>
        <taxon>Pseudomonadota</taxon>
        <taxon>Betaproteobacteria</taxon>
        <taxon>Burkholderiales</taxon>
        <taxon>Sutterellaceae</taxon>
        <taxon>Turicimonas</taxon>
    </lineage>
</organism>
<dbReference type="PROSITE" id="PS51318">
    <property type="entry name" value="TAT"/>
    <property type="match status" value="1"/>
</dbReference>
<evidence type="ECO:0000256" key="5">
    <source>
        <dbReference type="RuleBase" id="RU366062"/>
    </source>
</evidence>
<evidence type="ECO:0000313" key="7">
    <source>
        <dbReference type="EMBL" id="OXE50161.1"/>
    </source>
</evidence>
<dbReference type="AlphaFoldDB" id="A0A227KPM4"/>
<evidence type="ECO:0000256" key="2">
    <source>
        <dbReference type="ARBA" id="ARBA00022630"/>
    </source>
</evidence>
<dbReference type="InterPro" id="IPR006311">
    <property type="entry name" value="TAT_signal"/>
</dbReference>
<protein>
    <submittedName>
        <fullName evidence="7">Flavocytochrome c</fullName>
    </submittedName>
</protein>
<keyword evidence="4 5" id="KW-0560">Oxidoreductase</keyword>
<reference evidence="8" key="1">
    <citation type="submission" date="2017-05" db="EMBL/GenBank/DDBJ databases">
        <title>Improved OligoMM genomes.</title>
        <authorList>
            <person name="Garzetti D."/>
        </authorList>
    </citation>
    <scope>NUCLEOTIDE SEQUENCE [LARGE SCALE GENOMIC DNA]</scope>
    <source>
        <strain evidence="8">YL45</strain>
    </source>
</reference>
<dbReference type="GO" id="GO:0016627">
    <property type="term" value="F:oxidoreductase activity, acting on the CH-CH group of donors"/>
    <property type="evidence" value="ECO:0007669"/>
    <property type="project" value="UniProtKB-ARBA"/>
</dbReference>
<evidence type="ECO:0000256" key="1">
    <source>
        <dbReference type="ARBA" id="ARBA00001974"/>
    </source>
</evidence>
<keyword evidence="8" id="KW-1185">Reference proteome</keyword>
<proteinExistence type="inferred from homology"/>
<dbReference type="GO" id="GO:0010181">
    <property type="term" value="F:FMN binding"/>
    <property type="evidence" value="ECO:0007669"/>
    <property type="project" value="InterPro"/>
</dbReference>
<comment type="caution">
    <text evidence="7">The sequence shown here is derived from an EMBL/GenBank/DDBJ whole genome shotgun (WGS) entry which is preliminary data.</text>
</comment>
<dbReference type="Pfam" id="PF00890">
    <property type="entry name" value="FAD_binding_2"/>
    <property type="match status" value="1"/>
</dbReference>
<dbReference type="InterPro" id="IPR036188">
    <property type="entry name" value="FAD/NAD-bd_sf"/>
</dbReference>
<feature type="domain" description="FAD-dependent oxidoreductase 2 FAD-binding" evidence="6">
    <location>
        <begin position="42"/>
        <end position="484"/>
    </location>
</feature>
<dbReference type="SUPFAM" id="SSF51905">
    <property type="entry name" value="FAD/NAD(P)-binding domain"/>
    <property type="match status" value="1"/>
</dbReference>
<evidence type="ECO:0000259" key="6">
    <source>
        <dbReference type="Pfam" id="PF00890"/>
    </source>
</evidence>
<dbReference type="PANTHER" id="PTHR43400">
    <property type="entry name" value="FUMARATE REDUCTASE"/>
    <property type="match status" value="1"/>
</dbReference>
<dbReference type="Gene3D" id="3.90.700.10">
    <property type="entry name" value="Succinate dehydrogenase/fumarate reductase flavoprotein, catalytic domain"/>
    <property type="match status" value="1"/>
</dbReference>
<accession>A0A227KPM4</accession>
<dbReference type="Proteomes" id="UP000214610">
    <property type="component" value="Unassembled WGS sequence"/>
</dbReference>
<dbReference type="InterPro" id="IPR010960">
    <property type="entry name" value="Flavocytochrome_c"/>
</dbReference>
<sequence length="508" mass="54376">MQALESSRRNFIKAGLAAIGALSAGGVTAQGKVNHKFDKIVDVIVVGSGFAGLAAALEAAEKGASVLLLEKMPVFGGNSAINGGAFAVAGSPLQEKEGIKDSPELMLQDMIKSGRGLSHVDLLKNIVYGTRPAFDFTVKYGVKYKPFVQHFGGHSVPRIMQTVESTGGGITRPLVEAARKQGVDLHTSAAMEDFIRDENGRVIGLVVREKFNFLQKDSGLVLNYGARKGIVIASGGFSQNVQFRKAIDPSLDEKLESTNHPGATGECLMAMLALGAMPIQLDQIQLGPWSSPDERGFGLVSQFNTIAGFPKGIMVDCRTGRRFVDELADRKARSDAILNQIDENGKPVYPICFVDSEGVKLAQTLKNGLKYGVIRKFDTLEELAKAYGIPTDNLIKQVNEFNEYVRNGKDEQFNRPLALAVEITKAPFYAARVWPKVHYCMGSVAINNRAQVLNVRDLKPIPGLYAAGEVTGGTHGASRLGGCAIADGLVTGRTAGAQVAAEPSQNLS</sequence>
<evidence type="ECO:0000256" key="3">
    <source>
        <dbReference type="ARBA" id="ARBA00022827"/>
    </source>
</evidence>
<comment type="cofactor">
    <cofactor evidence="1">
        <name>FAD</name>
        <dbReference type="ChEBI" id="CHEBI:57692"/>
    </cofactor>
</comment>
<dbReference type="NCBIfam" id="TIGR01813">
    <property type="entry name" value="flavo_cyto_c"/>
    <property type="match status" value="1"/>
</dbReference>
<dbReference type="EMBL" id="NHMP01000002">
    <property type="protein sequence ID" value="OXE50161.1"/>
    <property type="molecule type" value="Genomic_DNA"/>
</dbReference>